<dbReference type="InterPro" id="IPR050834">
    <property type="entry name" value="Glycosyltransf_2"/>
</dbReference>
<proteinExistence type="inferred from homology"/>
<name>A0AAQ3WBR2_9ENTE</name>
<accession>A0AAQ3WBR2</accession>
<reference evidence="4" key="1">
    <citation type="submission" date="2017-05" db="EMBL/GenBank/DDBJ databases">
        <title>The Genome Sequence of EEnterococcus faecalis 9F2_4866.</title>
        <authorList>
            <consortium name="The Broad Institute Genomics Platform"/>
            <consortium name="The Broad Institute Genomic Center for Infectious Diseases"/>
            <person name="Earl A."/>
            <person name="Manson A."/>
            <person name="Schwartman J."/>
            <person name="Gilmore M."/>
            <person name="Abouelleil A."/>
            <person name="Cao P."/>
            <person name="Chapman S."/>
            <person name="Cusick C."/>
            <person name="Shea T."/>
            <person name="Young S."/>
            <person name="Neafsey D."/>
            <person name="Nusbaum C."/>
            <person name="Birren B."/>
        </authorList>
    </citation>
    <scope>NUCLEOTIDE SEQUENCE [LARGE SCALE GENOMIC DNA]</scope>
    <source>
        <strain evidence="4">7F3_DIV0205</strain>
    </source>
</reference>
<dbReference type="RefSeq" id="WP_086313930.1">
    <property type="nucleotide sequence ID" value="NZ_CP147244.1"/>
</dbReference>
<dbReference type="Pfam" id="PF00535">
    <property type="entry name" value="Glycos_transf_2"/>
    <property type="match status" value="1"/>
</dbReference>
<dbReference type="SUPFAM" id="SSF53448">
    <property type="entry name" value="Nucleotide-diphospho-sugar transferases"/>
    <property type="match status" value="1"/>
</dbReference>
<organism evidence="3 4">
    <name type="scientific">Candidatus Enterococcus palustris</name>
    <dbReference type="NCBI Taxonomy" id="1834189"/>
    <lineage>
        <taxon>Bacteria</taxon>
        <taxon>Bacillati</taxon>
        <taxon>Bacillota</taxon>
        <taxon>Bacilli</taxon>
        <taxon>Lactobacillales</taxon>
        <taxon>Enterococcaceae</taxon>
        <taxon>Enterococcus</taxon>
    </lineage>
</organism>
<evidence type="ECO:0000256" key="1">
    <source>
        <dbReference type="ARBA" id="ARBA00006739"/>
    </source>
</evidence>
<sequence length="322" mass="37910">MEKKITVSVVMATYNGERNIIEQLDSLKNQTKVIDEVIICDDGSTDRTVEMIQEYIALNHLNNWTMKINKVNKGWRQNFMDLLNEASSEYIFPCDQDDIWYDDKIEKMSTMMSKNPKIAVLVSNYTEIIEEGGHSSKLQPLKTQLNSLYHQIIFVRENVMLKRPGCVYAVRKDFVLNVTDYFNQALNSAHDISLWASALAFDRLYLLDEPTIVFRRHGQSTFKKETITSKKESKYQYRINMLNRYNERLNSLNQYIARENGIENKQKKEEIIKRMMKINTNRANLLEKRSVIKIIFSFGKYGKPFDYFADIYHVFKLRLGKD</sequence>
<dbReference type="InterPro" id="IPR001173">
    <property type="entry name" value="Glyco_trans_2-like"/>
</dbReference>
<comment type="similarity">
    <text evidence="1">Belongs to the glycosyltransferase 2 family.</text>
</comment>
<dbReference type="PANTHER" id="PTHR43685">
    <property type="entry name" value="GLYCOSYLTRANSFERASE"/>
    <property type="match status" value="1"/>
</dbReference>
<evidence type="ECO:0000313" key="3">
    <source>
        <dbReference type="EMBL" id="WYK00383.1"/>
    </source>
</evidence>
<dbReference type="Proteomes" id="UP000194948">
    <property type="component" value="Chromosome"/>
</dbReference>
<feature type="domain" description="Glycosyltransferase 2-like" evidence="2">
    <location>
        <begin position="8"/>
        <end position="143"/>
    </location>
</feature>
<reference evidence="3 4" key="2">
    <citation type="submission" date="2024-03" db="EMBL/GenBank/DDBJ databases">
        <title>The Genome Sequence of Enterococcus sp. DIV0205d.</title>
        <authorList>
            <consortium name="The Broad Institute Genomics Platform"/>
            <consortium name="The Broad Institute Microbial Omics Core"/>
            <consortium name="The Broad Institute Genomic Center for Infectious Diseases"/>
            <person name="Earl A."/>
            <person name="Manson A."/>
            <person name="Gilmore M."/>
            <person name="Schwartman J."/>
            <person name="Shea T."/>
            <person name="Abouelleil A."/>
            <person name="Cao P."/>
            <person name="Chapman S."/>
            <person name="Cusick C."/>
            <person name="Young S."/>
            <person name="Neafsey D."/>
            <person name="Nusbaum C."/>
            <person name="Birren B."/>
        </authorList>
    </citation>
    <scope>NUCLEOTIDE SEQUENCE [LARGE SCALE GENOMIC DNA]</scope>
    <source>
        <strain evidence="3 4">7F3_DIV0205</strain>
    </source>
</reference>
<dbReference type="PANTHER" id="PTHR43685:SF11">
    <property type="entry name" value="GLYCOSYLTRANSFERASE TAGX-RELATED"/>
    <property type="match status" value="1"/>
</dbReference>
<dbReference type="Gene3D" id="3.90.550.10">
    <property type="entry name" value="Spore Coat Polysaccharide Biosynthesis Protein SpsA, Chain A"/>
    <property type="match status" value="1"/>
</dbReference>
<evidence type="ECO:0000259" key="2">
    <source>
        <dbReference type="Pfam" id="PF00535"/>
    </source>
</evidence>
<gene>
    <name evidence="3" type="ORF">A5821_001479</name>
</gene>
<evidence type="ECO:0000313" key="4">
    <source>
        <dbReference type="Proteomes" id="UP000194948"/>
    </source>
</evidence>
<dbReference type="AlphaFoldDB" id="A0AAQ3WBR2"/>
<dbReference type="InterPro" id="IPR029044">
    <property type="entry name" value="Nucleotide-diphossugar_trans"/>
</dbReference>
<keyword evidence="4" id="KW-1185">Reference proteome</keyword>
<protein>
    <recommendedName>
        <fullName evidence="2">Glycosyltransferase 2-like domain-containing protein</fullName>
    </recommendedName>
</protein>
<dbReference type="EMBL" id="CP147244">
    <property type="protein sequence ID" value="WYK00383.1"/>
    <property type="molecule type" value="Genomic_DNA"/>
</dbReference>